<evidence type="ECO:0000256" key="5">
    <source>
        <dbReference type="ARBA" id="ARBA00022989"/>
    </source>
</evidence>
<feature type="domain" description="ABC transmembrane type-1" evidence="8">
    <location>
        <begin position="78"/>
        <end position="262"/>
    </location>
</feature>
<feature type="transmembrane region" description="Helical" evidence="7">
    <location>
        <begin position="85"/>
        <end position="107"/>
    </location>
</feature>
<accession>A0A2P8E049</accession>
<dbReference type="AlphaFoldDB" id="A0A2P8E049"/>
<dbReference type="RefSeq" id="WP_165358630.1">
    <property type="nucleotide sequence ID" value="NZ_PYGE01000009.1"/>
</dbReference>
<dbReference type="InterPro" id="IPR035906">
    <property type="entry name" value="MetI-like_sf"/>
</dbReference>
<comment type="similarity">
    <text evidence="7">Belongs to the binding-protein-dependent transport system permease family.</text>
</comment>
<proteinExistence type="inferred from homology"/>
<evidence type="ECO:0000259" key="8">
    <source>
        <dbReference type="PROSITE" id="PS50928"/>
    </source>
</evidence>
<evidence type="ECO:0000256" key="3">
    <source>
        <dbReference type="ARBA" id="ARBA00022475"/>
    </source>
</evidence>
<evidence type="ECO:0000313" key="9">
    <source>
        <dbReference type="EMBL" id="PSL02840.1"/>
    </source>
</evidence>
<keyword evidence="3" id="KW-1003">Cell membrane</keyword>
<name>A0A2P8E049_9ACTN</name>
<reference evidence="9 10" key="1">
    <citation type="submission" date="2018-03" db="EMBL/GenBank/DDBJ databases">
        <title>Genomic Encyclopedia of Archaeal and Bacterial Type Strains, Phase II (KMG-II): from individual species to whole genera.</title>
        <authorList>
            <person name="Goeker M."/>
        </authorList>
    </citation>
    <scope>NUCLEOTIDE SEQUENCE [LARGE SCALE GENOMIC DNA]</scope>
    <source>
        <strain evidence="9 10">DSM 45211</strain>
    </source>
</reference>
<dbReference type="GO" id="GO:0055085">
    <property type="term" value="P:transmembrane transport"/>
    <property type="evidence" value="ECO:0007669"/>
    <property type="project" value="InterPro"/>
</dbReference>
<feature type="transmembrane region" description="Helical" evidence="7">
    <location>
        <begin position="209"/>
        <end position="231"/>
    </location>
</feature>
<dbReference type="InterPro" id="IPR000515">
    <property type="entry name" value="MetI-like"/>
</dbReference>
<feature type="transmembrane region" description="Helical" evidence="7">
    <location>
        <begin position="27"/>
        <end position="45"/>
    </location>
</feature>
<keyword evidence="10" id="KW-1185">Reference proteome</keyword>
<dbReference type="SUPFAM" id="SSF161098">
    <property type="entry name" value="MetI-like"/>
    <property type="match status" value="1"/>
</dbReference>
<evidence type="ECO:0000256" key="6">
    <source>
        <dbReference type="ARBA" id="ARBA00023136"/>
    </source>
</evidence>
<comment type="caution">
    <text evidence="9">The sequence shown here is derived from an EMBL/GenBank/DDBJ whole genome shotgun (WGS) entry which is preliminary data.</text>
</comment>
<organism evidence="9 10">
    <name type="scientific">Haloactinopolyspora alba</name>
    <dbReference type="NCBI Taxonomy" id="648780"/>
    <lineage>
        <taxon>Bacteria</taxon>
        <taxon>Bacillati</taxon>
        <taxon>Actinomycetota</taxon>
        <taxon>Actinomycetes</taxon>
        <taxon>Jiangellales</taxon>
        <taxon>Jiangellaceae</taxon>
        <taxon>Haloactinopolyspora</taxon>
    </lineage>
</organism>
<dbReference type="PANTHER" id="PTHR30151">
    <property type="entry name" value="ALKANE SULFONATE ABC TRANSPORTER-RELATED, MEMBRANE SUBUNIT"/>
    <property type="match status" value="1"/>
</dbReference>
<dbReference type="Pfam" id="PF00528">
    <property type="entry name" value="BPD_transp_1"/>
    <property type="match status" value="1"/>
</dbReference>
<protein>
    <submittedName>
        <fullName evidence="9">NitT/TauT family transport system permease protein/taurine transport system permease protein/sulfonate transport system permease protein</fullName>
    </submittedName>
</protein>
<dbReference type="GO" id="GO:0005886">
    <property type="term" value="C:plasma membrane"/>
    <property type="evidence" value="ECO:0007669"/>
    <property type="project" value="UniProtKB-SubCell"/>
</dbReference>
<dbReference type="CDD" id="cd06261">
    <property type="entry name" value="TM_PBP2"/>
    <property type="match status" value="1"/>
</dbReference>
<evidence type="ECO:0000256" key="4">
    <source>
        <dbReference type="ARBA" id="ARBA00022692"/>
    </source>
</evidence>
<dbReference type="EMBL" id="PYGE01000009">
    <property type="protein sequence ID" value="PSL02840.1"/>
    <property type="molecule type" value="Genomic_DNA"/>
</dbReference>
<dbReference type="Gene3D" id="1.10.3720.10">
    <property type="entry name" value="MetI-like"/>
    <property type="match status" value="1"/>
</dbReference>
<feature type="transmembrane region" description="Helical" evidence="7">
    <location>
        <begin position="144"/>
        <end position="166"/>
    </location>
</feature>
<evidence type="ECO:0000256" key="2">
    <source>
        <dbReference type="ARBA" id="ARBA00022448"/>
    </source>
</evidence>
<keyword evidence="2 7" id="KW-0813">Transport</keyword>
<evidence type="ECO:0000256" key="7">
    <source>
        <dbReference type="RuleBase" id="RU363032"/>
    </source>
</evidence>
<evidence type="ECO:0000256" key="1">
    <source>
        <dbReference type="ARBA" id="ARBA00004651"/>
    </source>
</evidence>
<keyword evidence="5 7" id="KW-1133">Transmembrane helix</keyword>
<keyword evidence="6 7" id="KW-0472">Membrane</keyword>
<evidence type="ECO:0000313" key="10">
    <source>
        <dbReference type="Proteomes" id="UP000243528"/>
    </source>
</evidence>
<feature type="transmembrane region" description="Helical" evidence="7">
    <location>
        <begin position="119"/>
        <end position="138"/>
    </location>
</feature>
<comment type="subcellular location">
    <subcellularLocation>
        <location evidence="1 7">Cell membrane</location>
        <topology evidence="1 7">Multi-pass membrane protein</topology>
    </subcellularLocation>
</comment>
<dbReference type="PANTHER" id="PTHR30151:SF0">
    <property type="entry name" value="ABC TRANSPORTER PERMEASE PROTEIN MJ0413-RELATED"/>
    <property type="match status" value="1"/>
</dbReference>
<gene>
    <name evidence="9" type="ORF">CLV30_109148</name>
</gene>
<keyword evidence="4 7" id="KW-0812">Transmembrane</keyword>
<sequence length="276" mass="28887">MTAPEAATVARTGSLTPARATARNAQWAAASVALFVALWWLASAWTTEGLVPNPWEVAQTFWELCTTPFAELTLPGHVLSSLSRWGVGFAWAAVLGVLLGLSLGAFATVRAAVTPIFEFLRYIPPFAWIPLAVLWLGAAQSSAALIVFIAAFPPVVISTQVGVAGVDPALLRAARSLGAGRLRTITQIVAPVSVPEIFTGIRIAVSNGWMALIAAELISGTEGVGFLIIQGQESNNVTIVMAGMVAIGITGAVVTGAVNLLGTRLTRWRKTSETAN</sequence>
<feature type="transmembrane region" description="Helical" evidence="7">
    <location>
        <begin position="237"/>
        <end position="261"/>
    </location>
</feature>
<dbReference type="Proteomes" id="UP000243528">
    <property type="component" value="Unassembled WGS sequence"/>
</dbReference>
<dbReference type="PROSITE" id="PS50928">
    <property type="entry name" value="ABC_TM1"/>
    <property type="match status" value="1"/>
</dbReference>